<dbReference type="Proteomes" id="UP001148786">
    <property type="component" value="Unassembled WGS sequence"/>
</dbReference>
<organism evidence="2 3">
    <name type="scientific">Agrocybe chaxingu</name>
    <dbReference type="NCBI Taxonomy" id="84603"/>
    <lineage>
        <taxon>Eukaryota</taxon>
        <taxon>Fungi</taxon>
        <taxon>Dikarya</taxon>
        <taxon>Basidiomycota</taxon>
        <taxon>Agaricomycotina</taxon>
        <taxon>Agaricomycetes</taxon>
        <taxon>Agaricomycetidae</taxon>
        <taxon>Agaricales</taxon>
        <taxon>Agaricineae</taxon>
        <taxon>Strophariaceae</taxon>
        <taxon>Agrocybe</taxon>
    </lineage>
</organism>
<dbReference type="AlphaFoldDB" id="A0A9W8MV72"/>
<evidence type="ECO:0000313" key="2">
    <source>
        <dbReference type="EMBL" id="KAJ3505668.1"/>
    </source>
</evidence>
<evidence type="ECO:0000313" key="3">
    <source>
        <dbReference type="Proteomes" id="UP001148786"/>
    </source>
</evidence>
<gene>
    <name evidence="2" type="ORF">NLJ89_g7297</name>
</gene>
<feature type="region of interest" description="Disordered" evidence="1">
    <location>
        <begin position="287"/>
        <end position="311"/>
    </location>
</feature>
<sequence>MEEQRPMYPFKLEGPAPSPETVNILDRRFRSICLDWSNVVDVTLAAVTVDECLELFRQGRQVGCCDLQVQAGNHGYPIPDRPILHEGIERMDISFWGDDGLAPQLFDKIAFPSLAHLENSPGQTRHTSIDSPAAFFSRSACLVHHVKLSRLQVSVADVIRVLQTLPTVQFLHLFDITLTEEFFNFIKETNVISGVGDCFLPCLETLCFSGPRQYSWTLVQRLIPLFSPSPEEDQVLRLWRELEIGVLEEGPDRTFIDEDTIAYFDNLGRRGIRANVEDLTSGGDYIKDSREYHNRRQQGEHTGAEHRQDDD</sequence>
<protein>
    <submittedName>
        <fullName evidence="2">Uncharacterized protein</fullName>
    </submittedName>
</protein>
<evidence type="ECO:0000256" key="1">
    <source>
        <dbReference type="SAM" id="MobiDB-lite"/>
    </source>
</evidence>
<proteinExistence type="predicted"/>
<comment type="caution">
    <text evidence="2">The sequence shown here is derived from an EMBL/GenBank/DDBJ whole genome shotgun (WGS) entry which is preliminary data.</text>
</comment>
<reference evidence="2" key="1">
    <citation type="submission" date="2022-07" db="EMBL/GenBank/DDBJ databases">
        <title>Genome Sequence of Agrocybe chaxingu.</title>
        <authorList>
            <person name="Buettner E."/>
        </authorList>
    </citation>
    <scope>NUCLEOTIDE SEQUENCE</scope>
    <source>
        <strain evidence="2">MP-N11</strain>
    </source>
</reference>
<name>A0A9W8MV72_9AGAR</name>
<accession>A0A9W8MV72</accession>
<keyword evidence="3" id="KW-1185">Reference proteome</keyword>
<dbReference type="EMBL" id="JANKHO010000856">
    <property type="protein sequence ID" value="KAJ3505668.1"/>
    <property type="molecule type" value="Genomic_DNA"/>
</dbReference>